<organism evidence="1 2">
    <name type="scientific">Trichomalopsis sarcophagae</name>
    <dbReference type="NCBI Taxonomy" id="543379"/>
    <lineage>
        <taxon>Eukaryota</taxon>
        <taxon>Metazoa</taxon>
        <taxon>Ecdysozoa</taxon>
        <taxon>Arthropoda</taxon>
        <taxon>Hexapoda</taxon>
        <taxon>Insecta</taxon>
        <taxon>Pterygota</taxon>
        <taxon>Neoptera</taxon>
        <taxon>Endopterygota</taxon>
        <taxon>Hymenoptera</taxon>
        <taxon>Apocrita</taxon>
        <taxon>Proctotrupomorpha</taxon>
        <taxon>Chalcidoidea</taxon>
        <taxon>Pteromalidae</taxon>
        <taxon>Pteromalinae</taxon>
        <taxon>Trichomalopsis</taxon>
    </lineage>
</organism>
<dbReference type="EMBL" id="NNAY01002167">
    <property type="protein sequence ID" value="OXU21888.1"/>
    <property type="molecule type" value="Genomic_DNA"/>
</dbReference>
<dbReference type="Proteomes" id="UP000215335">
    <property type="component" value="Unassembled WGS sequence"/>
</dbReference>
<sequence>MHTWRVLNTECIAGPDCGTFLMLSIPRASVRLLRQRNFQLNCGLGWVTVKVYEGPQ</sequence>
<evidence type="ECO:0000313" key="2">
    <source>
        <dbReference type="Proteomes" id="UP000215335"/>
    </source>
</evidence>
<keyword evidence="2" id="KW-1185">Reference proteome</keyword>
<name>A0A232EU54_9HYME</name>
<accession>A0A232EU54</accession>
<gene>
    <name evidence="1" type="ORF">TSAR_010802</name>
</gene>
<dbReference type="AlphaFoldDB" id="A0A232EU54"/>
<comment type="caution">
    <text evidence="1">The sequence shown here is derived from an EMBL/GenBank/DDBJ whole genome shotgun (WGS) entry which is preliminary data.</text>
</comment>
<protein>
    <submittedName>
        <fullName evidence="1">Uncharacterized protein</fullName>
    </submittedName>
</protein>
<reference evidence="1 2" key="1">
    <citation type="journal article" date="2017" name="Curr. Biol.">
        <title>The Evolution of Venom by Co-option of Single-Copy Genes.</title>
        <authorList>
            <person name="Martinson E.O."/>
            <person name="Mrinalini"/>
            <person name="Kelkar Y.D."/>
            <person name="Chang C.H."/>
            <person name="Werren J.H."/>
        </authorList>
    </citation>
    <scope>NUCLEOTIDE SEQUENCE [LARGE SCALE GENOMIC DNA]</scope>
    <source>
        <strain evidence="1 2">Alberta</strain>
        <tissue evidence="1">Whole body</tissue>
    </source>
</reference>
<proteinExistence type="predicted"/>
<evidence type="ECO:0000313" key="1">
    <source>
        <dbReference type="EMBL" id="OXU21888.1"/>
    </source>
</evidence>